<gene>
    <name evidence="14" type="ORF">PACLA_8A027852</name>
</gene>
<evidence type="ECO:0000256" key="7">
    <source>
        <dbReference type="ARBA" id="ARBA00023163"/>
    </source>
</evidence>
<evidence type="ECO:0000256" key="8">
    <source>
        <dbReference type="ARBA" id="ARBA00023242"/>
    </source>
</evidence>
<evidence type="ECO:0000256" key="9">
    <source>
        <dbReference type="ARBA" id="ARBA00058677"/>
    </source>
</evidence>
<feature type="region of interest" description="Disordered" evidence="13">
    <location>
        <begin position="179"/>
        <end position="264"/>
    </location>
</feature>
<dbReference type="GO" id="GO:0032204">
    <property type="term" value="P:regulation of telomere maintenance"/>
    <property type="evidence" value="ECO:0007669"/>
    <property type="project" value="TreeGrafter"/>
</dbReference>
<keyword evidence="4" id="KW-1017">Isopeptide bond</keyword>
<dbReference type="AlphaFoldDB" id="A0A6S7HPA2"/>
<accession>A0A6S7HPA2</accession>
<dbReference type="PANTHER" id="PTHR13413:SF0">
    <property type="entry name" value="YLP MOTIF-CONTAINING PROTEIN 1"/>
    <property type="match status" value="1"/>
</dbReference>
<dbReference type="FunFam" id="3.40.50.300:FF:000399">
    <property type="entry name" value="YLP motif containing 1"/>
    <property type="match status" value="1"/>
</dbReference>
<keyword evidence="6" id="KW-0805">Transcription regulation</keyword>
<dbReference type="GO" id="GO:0016607">
    <property type="term" value="C:nuclear speck"/>
    <property type="evidence" value="ECO:0007669"/>
    <property type="project" value="UniProtKB-SubCell"/>
</dbReference>
<feature type="compositionally biased region" description="Basic and acidic residues" evidence="13">
    <location>
        <begin position="213"/>
        <end position="236"/>
    </location>
</feature>
<dbReference type="Proteomes" id="UP001152795">
    <property type="component" value="Unassembled WGS sequence"/>
</dbReference>
<feature type="non-terminal residue" evidence="14">
    <location>
        <position position="309"/>
    </location>
</feature>
<evidence type="ECO:0000256" key="10">
    <source>
        <dbReference type="ARBA" id="ARBA00065932"/>
    </source>
</evidence>
<evidence type="ECO:0000256" key="13">
    <source>
        <dbReference type="SAM" id="MobiDB-lite"/>
    </source>
</evidence>
<evidence type="ECO:0000256" key="2">
    <source>
        <dbReference type="ARBA" id="ARBA00022481"/>
    </source>
</evidence>
<comment type="subunit">
    <text evidence="10">Interacts with PPP1CA and NCOA5. Forms a complex with ILF2, ILF3, KHDRBS1, RBMX, NCOA5 and PPP1CA.</text>
</comment>
<comment type="function">
    <text evidence="9">Plays a role in the reduction of telomerase activity during differentiation of embryonic stem cells by binding to the core promoter of TERT and controlling its down-regulation.</text>
</comment>
<evidence type="ECO:0000256" key="1">
    <source>
        <dbReference type="ARBA" id="ARBA00004324"/>
    </source>
</evidence>
<keyword evidence="8" id="KW-0539">Nucleus</keyword>
<proteinExistence type="predicted"/>
<feature type="compositionally biased region" description="Acidic residues" evidence="13">
    <location>
        <begin position="193"/>
        <end position="212"/>
    </location>
</feature>
<evidence type="ECO:0000256" key="5">
    <source>
        <dbReference type="ARBA" id="ARBA00022843"/>
    </source>
</evidence>
<keyword evidence="15" id="KW-1185">Reference proteome</keyword>
<comment type="subcellular location">
    <subcellularLocation>
        <location evidence="1">Nucleus speckle</location>
    </subcellularLocation>
</comment>
<protein>
    <recommendedName>
        <fullName evidence="11">YLP motif-containing protein 1</fullName>
    </recommendedName>
    <alternativeName>
        <fullName evidence="12">Nuclear protein ZAP3</fullName>
    </alternativeName>
</protein>
<dbReference type="Gene3D" id="3.40.50.300">
    <property type="entry name" value="P-loop containing nucleotide triphosphate hydrolases"/>
    <property type="match status" value="1"/>
</dbReference>
<feature type="compositionally biased region" description="Acidic residues" evidence="13">
    <location>
        <begin position="249"/>
        <end position="262"/>
    </location>
</feature>
<reference evidence="14" key="1">
    <citation type="submission" date="2020-04" db="EMBL/GenBank/DDBJ databases">
        <authorList>
            <person name="Alioto T."/>
            <person name="Alioto T."/>
            <person name="Gomez Garrido J."/>
        </authorList>
    </citation>
    <scope>NUCLEOTIDE SEQUENCE</scope>
    <source>
        <strain evidence="14">A484AB</strain>
    </source>
</reference>
<name>A0A6S7HPA2_PARCT</name>
<keyword evidence="3" id="KW-0678">Repressor</keyword>
<dbReference type="Pfam" id="PF13671">
    <property type="entry name" value="AAA_33"/>
    <property type="match status" value="1"/>
</dbReference>
<evidence type="ECO:0000256" key="6">
    <source>
        <dbReference type="ARBA" id="ARBA00023015"/>
    </source>
</evidence>
<dbReference type="InterPro" id="IPR027417">
    <property type="entry name" value="P-loop_NTPase"/>
</dbReference>
<keyword evidence="2" id="KW-0488">Methylation</keyword>
<evidence type="ECO:0000256" key="12">
    <source>
        <dbReference type="ARBA" id="ARBA00083294"/>
    </source>
</evidence>
<evidence type="ECO:0000313" key="15">
    <source>
        <dbReference type="Proteomes" id="UP001152795"/>
    </source>
</evidence>
<organism evidence="14 15">
    <name type="scientific">Paramuricea clavata</name>
    <name type="common">Red gorgonian</name>
    <name type="synonym">Violescent sea-whip</name>
    <dbReference type="NCBI Taxonomy" id="317549"/>
    <lineage>
        <taxon>Eukaryota</taxon>
        <taxon>Metazoa</taxon>
        <taxon>Cnidaria</taxon>
        <taxon>Anthozoa</taxon>
        <taxon>Octocorallia</taxon>
        <taxon>Malacalcyonacea</taxon>
        <taxon>Plexauridae</taxon>
        <taxon>Paramuricea</taxon>
    </lineage>
</organism>
<dbReference type="EMBL" id="CACRXK020005078">
    <property type="protein sequence ID" value="CAB4005040.1"/>
    <property type="molecule type" value="Genomic_DNA"/>
</dbReference>
<sequence length="309" mass="35654">IVFIFRGVPGSGKTHIARLIKDKEVACGAHAPRILSLDDYFLQETSKQEEDPETGKKVEVKGTEYVYEEELEESYRKSLFKSFNKTLDDGFFPMVILDCVNDKVDHFDHFWSIAKQKGFEVYIAEMTADANDCAKRNPHDRSLEDINKMLETWEETPAHYIRLDVRSLLQDAAITEVEMEAVEEPDASKEGDGEADEEQDAEEAGLEVEQEDSLFKSRWNDTDVNEKTLDKLDGIRPRGTKRKAHDSPLAEDLDDDPYDEREEDMRLGKKRVRWADIEDRKHLEHRRKIGFCIGTDWSILTNPDAEIPQ</sequence>
<comment type="caution">
    <text evidence="14">The sequence shown here is derived from an EMBL/GenBank/DDBJ whole genome shotgun (WGS) entry which is preliminary data.</text>
</comment>
<evidence type="ECO:0000313" key="14">
    <source>
        <dbReference type="EMBL" id="CAB4005040.1"/>
    </source>
</evidence>
<evidence type="ECO:0000256" key="3">
    <source>
        <dbReference type="ARBA" id="ARBA00022491"/>
    </source>
</evidence>
<evidence type="ECO:0000256" key="4">
    <source>
        <dbReference type="ARBA" id="ARBA00022499"/>
    </source>
</evidence>
<dbReference type="PANTHER" id="PTHR13413">
    <property type="entry name" value="YLP MOTIF CONTAINING PROTEIN NUCLEAR PROTEIN ZAP"/>
    <property type="match status" value="1"/>
</dbReference>
<keyword evidence="7" id="KW-0804">Transcription</keyword>
<dbReference type="InterPro" id="IPR026314">
    <property type="entry name" value="YLP_motif_con_p1"/>
</dbReference>
<dbReference type="SUPFAM" id="SSF52540">
    <property type="entry name" value="P-loop containing nucleoside triphosphate hydrolases"/>
    <property type="match status" value="1"/>
</dbReference>
<keyword evidence="5" id="KW-0832">Ubl conjugation</keyword>
<evidence type="ECO:0000256" key="11">
    <source>
        <dbReference type="ARBA" id="ARBA00068971"/>
    </source>
</evidence>